<evidence type="ECO:0000256" key="1">
    <source>
        <dbReference type="SAM" id="MobiDB-lite"/>
    </source>
</evidence>
<reference evidence="2 3" key="1">
    <citation type="submission" date="2017-05" db="EMBL/GenBank/DDBJ databases">
        <title>Comparative genomics and methylome analysis of the gut commensal Bifidobacterium breve.</title>
        <authorList>
            <person name="Bottacini F."/>
            <person name="Morrissey R."/>
            <person name="Roberts R.J."/>
            <person name="James K."/>
            <person name="van Breen J."/>
            <person name="Egan M."/>
            <person name="Lambert J."/>
            <person name="van Limpt K."/>
            <person name="Stanton C."/>
            <person name="Knol J."/>
            <person name="O' Connell Motherway M."/>
            <person name="van Sinderen D."/>
        </authorList>
    </citation>
    <scope>NUCLEOTIDE SEQUENCE [LARGE SCALE GENOMIC DNA]</scope>
    <source>
        <strain evidence="2 3">215W447a</strain>
    </source>
</reference>
<sequence length="76" mass="8422">MDGGRRREFLESLSDFAPYETFYEAGAMLGGRWSRWRTGRRRGTIPRDSANGGQRISGFSGTGAKSVADDFVLACR</sequence>
<dbReference type="EMBL" id="CP021558">
    <property type="protein sequence ID" value="AUE03224.1"/>
    <property type="molecule type" value="Genomic_DNA"/>
</dbReference>
<dbReference type="Proteomes" id="UP000232491">
    <property type="component" value="Chromosome"/>
</dbReference>
<feature type="region of interest" description="Disordered" evidence="1">
    <location>
        <begin position="44"/>
        <end position="63"/>
    </location>
</feature>
<dbReference type="AlphaFoldDB" id="A0A2K9B6V8"/>
<evidence type="ECO:0000313" key="2">
    <source>
        <dbReference type="EMBL" id="AUE03224.1"/>
    </source>
</evidence>
<proteinExistence type="predicted"/>
<name>A0A2K9B6V8_BIFBR</name>
<organism evidence="2 3">
    <name type="scientific">Bifidobacterium breve</name>
    <dbReference type="NCBI Taxonomy" id="1685"/>
    <lineage>
        <taxon>Bacteria</taxon>
        <taxon>Bacillati</taxon>
        <taxon>Actinomycetota</taxon>
        <taxon>Actinomycetes</taxon>
        <taxon>Bifidobacteriales</taxon>
        <taxon>Bifidobacteriaceae</taxon>
        <taxon>Bifidobacterium</taxon>
    </lineage>
</organism>
<gene>
    <name evidence="2" type="ORF">BB215W447A_1208</name>
</gene>
<evidence type="ECO:0000313" key="3">
    <source>
        <dbReference type="Proteomes" id="UP000232491"/>
    </source>
</evidence>
<protein>
    <submittedName>
        <fullName evidence="2">Uncharacterized protein</fullName>
    </submittedName>
</protein>
<accession>A0A2K9B6V8</accession>